<protein>
    <submittedName>
        <fullName evidence="3">Uncharacterized protein</fullName>
    </submittedName>
</protein>
<proteinExistence type="predicted"/>
<keyword evidence="2" id="KW-0472">Membrane</keyword>
<accession>A0A8K0VVF8</accession>
<keyword evidence="2" id="KW-1133">Transmembrane helix</keyword>
<keyword evidence="2" id="KW-0812">Transmembrane</keyword>
<reference evidence="3" key="1">
    <citation type="journal article" date="2021" name="Nat. Commun.">
        <title>Genetic determinants of endophytism in the Arabidopsis root mycobiome.</title>
        <authorList>
            <person name="Mesny F."/>
            <person name="Miyauchi S."/>
            <person name="Thiergart T."/>
            <person name="Pickel B."/>
            <person name="Atanasova L."/>
            <person name="Karlsson M."/>
            <person name="Huettel B."/>
            <person name="Barry K.W."/>
            <person name="Haridas S."/>
            <person name="Chen C."/>
            <person name="Bauer D."/>
            <person name="Andreopoulos W."/>
            <person name="Pangilinan J."/>
            <person name="LaButti K."/>
            <person name="Riley R."/>
            <person name="Lipzen A."/>
            <person name="Clum A."/>
            <person name="Drula E."/>
            <person name="Henrissat B."/>
            <person name="Kohler A."/>
            <person name="Grigoriev I.V."/>
            <person name="Martin F.M."/>
            <person name="Hacquard S."/>
        </authorList>
    </citation>
    <scope>NUCLEOTIDE SEQUENCE</scope>
    <source>
        <strain evidence="3">MPI-SDFR-AT-0120</strain>
    </source>
</reference>
<feature type="region of interest" description="Disordered" evidence="1">
    <location>
        <begin position="15"/>
        <end position="50"/>
    </location>
</feature>
<evidence type="ECO:0000256" key="2">
    <source>
        <dbReference type="SAM" id="Phobius"/>
    </source>
</evidence>
<keyword evidence="4" id="KW-1185">Reference proteome</keyword>
<evidence type="ECO:0000313" key="4">
    <source>
        <dbReference type="Proteomes" id="UP000813461"/>
    </source>
</evidence>
<evidence type="ECO:0000256" key="1">
    <source>
        <dbReference type="SAM" id="MobiDB-lite"/>
    </source>
</evidence>
<comment type="caution">
    <text evidence="3">The sequence shown here is derived from an EMBL/GenBank/DDBJ whole genome shotgun (WGS) entry which is preliminary data.</text>
</comment>
<organism evidence="3 4">
    <name type="scientific">Paraphoma chrysanthemicola</name>
    <dbReference type="NCBI Taxonomy" id="798071"/>
    <lineage>
        <taxon>Eukaryota</taxon>
        <taxon>Fungi</taxon>
        <taxon>Dikarya</taxon>
        <taxon>Ascomycota</taxon>
        <taxon>Pezizomycotina</taxon>
        <taxon>Dothideomycetes</taxon>
        <taxon>Pleosporomycetidae</taxon>
        <taxon>Pleosporales</taxon>
        <taxon>Pleosporineae</taxon>
        <taxon>Phaeosphaeriaceae</taxon>
        <taxon>Paraphoma</taxon>
    </lineage>
</organism>
<evidence type="ECO:0000313" key="3">
    <source>
        <dbReference type="EMBL" id="KAH7078381.1"/>
    </source>
</evidence>
<dbReference type="Proteomes" id="UP000813461">
    <property type="component" value="Unassembled WGS sequence"/>
</dbReference>
<feature type="transmembrane region" description="Helical" evidence="2">
    <location>
        <begin position="139"/>
        <end position="157"/>
    </location>
</feature>
<sequence>MSRFTLSRPWSGRKNSILSTPGLDHALGHTRPTHIRSLPSRTPRPATRYPSMRGTYIPACNATHLTRSARPPSKYRSFVMFHLSHAVSNALPVPTGTILNADFPSKARVWRRETPGNPKESFLSFFRVAYKGSRTVKRAIVEGLLGVSIPLLALYTVSFRDTVVYVFNVRI</sequence>
<name>A0A8K0VVF8_9PLEO</name>
<dbReference type="AlphaFoldDB" id="A0A8K0VVF8"/>
<dbReference type="EMBL" id="JAGMVJ010000017">
    <property type="protein sequence ID" value="KAH7078381.1"/>
    <property type="molecule type" value="Genomic_DNA"/>
</dbReference>
<gene>
    <name evidence="3" type="ORF">FB567DRAFT_134633</name>
</gene>